<dbReference type="RefSeq" id="XP_030643501.1">
    <property type="nucleotide sequence ID" value="XM_030787641.1"/>
</dbReference>
<keyword evidence="13 17" id="KW-0807">Transducer</keyword>
<dbReference type="InterPro" id="IPR000276">
    <property type="entry name" value="GPCR_Rhodpsn"/>
</dbReference>
<dbReference type="GO" id="GO:0019722">
    <property type="term" value="P:calcium-mediated signaling"/>
    <property type="evidence" value="ECO:0007669"/>
    <property type="project" value="TreeGrafter"/>
</dbReference>
<evidence type="ECO:0000256" key="8">
    <source>
        <dbReference type="ARBA" id="ARBA00023040"/>
    </source>
</evidence>
<gene>
    <name evidence="21" type="primary">cxcr2</name>
</gene>
<comment type="subcellular location">
    <subcellularLocation>
        <location evidence="1">Cell membrane</location>
        <topology evidence="1">Multi-pass membrane protein</topology>
    </subcellularLocation>
</comment>
<keyword evidence="7 18" id="KW-1133">Transmembrane helix</keyword>
<dbReference type="FunCoup" id="A0A6J2WJJ0">
    <property type="interactions" value="715"/>
</dbReference>
<evidence type="ECO:0000313" key="20">
    <source>
        <dbReference type="Proteomes" id="UP000504632"/>
    </source>
</evidence>
<dbReference type="InterPro" id="IPR017452">
    <property type="entry name" value="GPCR_Rhodpsn_7TM"/>
</dbReference>
<feature type="transmembrane region" description="Helical" evidence="18">
    <location>
        <begin position="64"/>
        <end position="87"/>
    </location>
</feature>
<evidence type="ECO:0000256" key="18">
    <source>
        <dbReference type="SAM" id="Phobius"/>
    </source>
</evidence>
<dbReference type="GO" id="GO:0009897">
    <property type="term" value="C:external side of plasma membrane"/>
    <property type="evidence" value="ECO:0007669"/>
    <property type="project" value="TreeGrafter"/>
</dbReference>
<dbReference type="GO" id="GO:0016494">
    <property type="term" value="F:C-X-C chemokine receptor activity"/>
    <property type="evidence" value="ECO:0007669"/>
    <property type="project" value="InterPro"/>
</dbReference>
<dbReference type="PRINTS" id="PR00237">
    <property type="entry name" value="GPCRRHODOPSN"/>
</dbReference>
<dbReference type="CTD" id="3579"/>
<keyword evidence="11 17" id="KW-0675">Receptor</keyword>
<evidence type="ECO:0000256" key="1">
    <source>
        <dbReference type="ARBA" id="ARBA00004651"/>
    </source>
</evidence>
<feature type="domain" description="G-protein coupled receptors family 1 profile" evidence="19">
    <location>
        <begin position="44"/>
        <end position="295"/>
    </location>
</feature>
<keyword evidence="5" id="KW-0597">Phosphoprotein</keyword>
<evidence type="ECO:0000256" key="14">
    <source>
        <dbReference type="ARBA" id="ARBA00025505"/>
    </source>
</evidence>
<keyword evidence="6 17" id="KW-0812">Transmembrane</keyword>
<dbReference type="GO" id="GO:0007204">
    <property type="term" value="P:positive regulation of cytosolic calcium ion concentration"/>
    <property type="evidence" value="ECO:0007669"/>
    <property type="project" value="TreeGrafter"/>
</dbReference>
<evidence type="ECO:0000256" key="6">
    <source>
        <dbReference type="ARBA" id="ARBA00022692"/>
    </source>
</evidence>
<dbReference type="GeneID" id="115823580"/>
<comment type="subunit">
    <text evidence="16">Interacts with IL8. Interacts with GNAI2.</text>
</comment>
<dbReference type="PANTHER" id="PTHR10489:SF689">
    <property type="entry name" value="C-X-C CHEMOKINE RECEPTOR TYPE 2"/>
    <property type="match status" value="1"/>
</dbReference>
<evidence type="ECO:0000256" key="9">
    <source>
        <dbReference type="ARBA" id="ARBA00023136"/>
    </source>
</evidence>
<keyword evidence="9 18" id="KW-0472">Membrane</keyword>
<keyword evidence="4" id="KW-0145">Chemotaxis</keyword>
<evidence type="ECO:0000313" key="21">
    <source>
        <dbReference type="RefSeq" id="XP_030643501.1"/>
    </source>
</evidence>
<evidence type="ECO:0000256" key="12">
    <source>
        <dbReference type="ARBA" id="ARBA00023180"/>
    </source>
</evidence>
<evidence type="ECO:0000256" key="5">
    <source>
        <dbReference type="ARBA" id="ARBA00022553"/>
    </source>
</evidence>
<dbReference type="GO" id="GO:0006955">
    <property type="term" value="P:immune response"/>
    <property type="evidence" value="ECO:0007669"/>
    <property type="project" value="TreeGrafter"/>
</dbReference>
<evidence type="ECO:0000256" key="13">
    <source>
        <dbReference type="ARBA" id="ARBA00023224"/>
    </source>
</evidence>
<dbReference type="GO" id="GO:0030593">
    <property type="term" value="P:neutrophil chemotaxis"/>
    <property type="evidence" value="ECO:0007669"/>
    <property type="project" value="TreeGrafter"/>
</dbReference>
<dbReference type="GO" id="GO:0019957">
    <property type="term" value="F:C-C chemokine binding"/>
    <property type="evidence" value="ECO:0007669"/>
    <property type="project" value="TreeGrafter"/>
</dbReference>
<dbReference type="Gene3D" id="1.20.1070.10">
    <property type="entry name" value="Rhodopsin 7-helix transmembrane proteins"/>
    <property type="match status" value="1"/>
</dbReference>
<dbReference type="SUPFAM" id="SSF81321">
    <property type="entry name" value="Family A G protein-coupled receptor-like"/>
    <property type="match status" value="1"/>
</dbReference>
<protein>
    <recommendedName>
        <fullName evidence="2">C-X-C chemokine receptor type 2</fullName>
    </recommendedName>
    <alternativeName>
        <fullName evidence="15">High affinity interleukin-8 receptor B</fullName>
    </alternativeName>
</protein>
<keyword evidence="10" id="KW-1015">Disulfide bond</keyword>
<dbReference type="AlphaFoldDB" id="A0A6J2WJJ0"/>
<keyword evidence="12" id="KW-0325">Glycoprotein</keyword>
<evidence type="ECO:0000256" key="4">
    <source>
        <dbReference type="ARBA" id="ARBA00022500"/>
    </source>
</evidence>
<evidence type="ECO:0000256" key="2">
    <source>
        <dbReference type="ARBA" id="ARBA00020033"/>
    </source>
</evidence>
<evidence type="ECO:0000256" key="15">
    <source>
        <dbReference type="ARBA" id="ARBA00033468"/>
    </source>
</evidence>
<sequence length="342" mass="38474">MDSDEDNFSYPTLWPEPCSVAELNLNSMAIIIIYITVFFLGLVGNSVVIFVVSSMENRRTSTDVYLMHLAVADLLFSLTLPFWAVYVRSGWVFGTFLCKLLSGVQEAALYSCVFLLACISIDRYLAIVKATQVTPRSHQLVGIVCIVVWLGACLLSLPVMIQRESFMPEGQAHLFCYENLTAEVVDEWRVSLRILKHALGFFLPLAVMLVCYSCTVATLFRARNSQKHKAMRVILSVVLAFVICWLPKNIIMLLDTLIQGQHMDHSCELVDFVDTALHITQIVAFMHCAINPILYAFIGKKFRNQFLISLHKKGLIGREILSSYRVGSVYSSANSRHTSVTL</sequence>
<name>A0A6J2WJJ0_CHACN</name>
<dbReference type="Proteomes" id="UP000504632">
    <property type="component" value="Chromosome 10"/>
</dbReference>
<dbReference type="Pfam" id="PF00001">
    <property type="entry name" value="7tm_1"/>
    <property type="match status" value="1"/>
</dbReference>
<reference evidence="21" key="1">
    <citation type="submission" date="2025-08" db="UniProtKB">
        <authorList>
            <consortium name="RefSeq"/>
        </authorList>
    </citation>
    <scope>IDENTIFICATION</scope>
</reference>
<dbReference type="PRINTS" id="PR00427">
    <property type="entry name" value="INTRLEUKIN8R"/>
</dbReference>
<feature type="transmembrane region" description="Helical" evidence="18">
    <location>
        <begin position="233"/>
        <end position="258"/>
    </location>
</feature>
<evidence type="ECO:0000256" key="10">
    <source>
        <dbReference type="ARBA" id="ARBA00023157"/>
    </source>
</evidence>
<keyword evidence="3" id="KW-1003">Cell membrane</keyword>
<keyword evidence="20" id="KW-1185">Reference proteome</keyword>
<dbReference type="PROSITE" id="PS50262">
    <property type="entry name" value="G_PROTEIN_RECEP_F1_2"/>
    <property type="match status" value="1"/>
</dbReference>
<evidence type="ECO:0000256" key="11">
    <source>
        <dbReference type="ARBA" id="ARBA00023170"/>
    </source>
</evidence>
<dbReference type="PANTHER" id="PTHR10489">
    <property type="entry name" value="CELL ADHESION MOLECULE"/>
    <property type="match status" value="1"/>
</dbReference>
<feature type="transmembrane region" description="Helical" evidence="18">
    <location>
        <begin position="140"/>
        <end position="161"/>
    </location>
</feature>
<accession>A0A6J2WJJ0</accession>
<dbReference type="OrthoDB" id="9946013at2759"/>
<evidence type="ECO:0000256" key="17">
    <source>
        <dbReference type="RuleBase" id="RU000688"/>
    </source>
</evidence>
<feature type="transmembrane region" description="Helical" evidence="18">
    <location>
        <begin position="29"/>
        <end position="52"/>
    </location>
</feature>
<dbReference type="InterPro" id="IPR000174">
    <property type="entry name" value="Chemokine_CXCR_1/2"/>
</dbReference>
<feature type="transmembrane region" description="Helical" evidence="18">
    <location>
        <begin position="278"/>
        <end position="298"/>
    </location>
</feature>
<evidence type="ECO:0000256" key="7">
    <source>
        <dbReference type="ARBA" id="ARBA00022989"/>
    </source>
</evidence>
<keyword evidence="8 17" id="KW-0297">G-protein coupled receptor</keyword>
<proteinExistence type="inferred from homology"/>
<feature type="transmembrane region" description="Helical" evidence="18">
    <location>
        <begin position="198"/>
        <end position="221"/>
    </location>
</feature>
<evidence type="ECO:0000256" key="16">
    <source>
        <dbReference type="ARBA" id="ARBA00034130"/>
    </source>
</evidence>
<comment type="similarity">
    <text evidence="17">Belongs to the G-protein coupled receptor 1 family.</text>
</comment>
<organism evidence="20 21">
    <name type="scientific">Chanos chanos</name>
    <name type="common">Milkfish</name>
    <name type="synonym">Mugil chanos</name>
    <dbReference type="NCBI Taxonomy" id="29144"/>
    <lineage>
        <taxon>Eukaryota</taxon>
        <taxon>Metazoa</taxon>
        <taxon>Chordata</taxon>
        <taxon>Craniata</taxon>
        <taxon>Vertebrata</taxon>
        <taxon>Euteleostomi</taxon>
        <taxon>Actinopterygii</taxon>
        <taxon>Neopterygii</taxon>
        <taxon>Teleostei</taxon>
        <taxon>Ostariophysi</taxon>
        <taxon>Gonorynchiformes</taxon>
        <taxon>Chanidae</taxon>
        <taxon>Chanos</taxon>
    </lineage>
</organism>
<feature type="transmembrane region" description="Helical" evidence="18">
    <location>
        <begin position="107"/>
        <end position="128"/>
    </location>
</feature>
<dbReference type="GO" id="GO:0016493">
    <property type="term" value="F:C-C chemokine receptor activity"/>
    <property type="evidence" value="ECO:0007669"/>
    <property type="project" value="TreeGrafter"/>
</dbReference>
<dbReference type="PROSITE" id="PS00237">
    <property type="entry name" value="G_PROTEIN_RECEP_F1_1"/>
    <property type="match status" value="1"/>
</dbReference>
<comment type="function">
    <text evidence="14">Receptor for interleukin-8 which is a powerful neutrophil chemotactic factor. Binding of IL-8 to the receptor causes activation of neutrophils. This response is mediated via a G-protein that activates a phosphatidylinositol-calcium second messenger system. Binds to IL-8 with high affinity. Also binds with high affinity to CXCL3, GRO/MGSA and NAP-2.</text>
</comment>
<dbReference type="InterPro" id="IPR050119">
    <property type="entry name" value="CCR1-9-like"/>
</dbReference>
<evidence type="ECO:0000259" key="19">
    <source>
        <dbReference type="PROSITE" id="PS50262"/>
    </source>
</evidence>
<evidence type="ECO:0000256" key="3">
    <source>
        <dbReference type="ARBA" id="ARBA00022475"/>
    </source>
</evidence>
<dbReference type="InParanoid" id="A0A6J2WJJ0"/>